<keyword evidence="5" id="KW-0460">Magnesium</keyword>
<evidence type="ECO:0000256" key="2">
    <source>
        <dbReference type="ARBA" id="ARBA00022741"/>
    </source>
</evidence>
<keyword evidence="2 4" id="KW-0547">Nucleotide-binding</keyword>
<evidence type="ECO:0000256" key="6">
    <source>
        <dbReference type="RuleBase" id="RU003925"/>
    </source>
</evidence>
<dbReference type="GO" id="GO:0030010">
    <property type="term" value="P:establishment of cell polarity"/>
    <property type="evidence" value="ECO:0007669"/>
    <property type="project" value="UniProtKB-ARBA"/>
</dbReference>
<dbReference type="PRINTS" id="PR00328">
    <property type="entry name" value="SAR1GTPBP"/>
</dbReference>
<name>A0AAV2I515_LYMST</name>
<dbReference type="SMART" id="SM00175">
    <property type="entry name" value="RAB"/>
    <property type="match status" value="1"/>
</dbReference>
<evidence type="ECO:0000313" key="8">
    <source>
        <dbReference type="Proteomes" id="UP001497497"/>
    </source>
</evidence>
<evidence type="ECO:0000256" key="1">
    <source>
        <dbReference type="ARBA" id="ARBA00010290"/>
    </source>
</evidence>
<feature type="binding site" evidence="4">
    <location>
        <begin position="122"/>
        <end position="125"/>
    </location>
    <ligand>
        <name>GTP</name>
        <dbReference type="ChEBI" id="CHEBI:37565"/>
    </ligand>
</feature>
<keyword evidence="3 4" id="KW-0342">GTP-binding</keyword>
<dbReference type="SMART" id="SM00178">
    <property type="entry name" value="SAR"/>
    <property type="match status" value="1"/>
</dbReference>
<feature type="binding site" evidence="4">
    <location>
        <begin position="17"/>
        <end position="24"/>
    </location>
    <ligand>
        <name>GTP</name>
        <dbReference type="ChEBI" id="CHEBI:37565"/>
    </ligand>
</feature>
<dbReference type="PROSITE" id="PS51417">
    <property type="entry name" value="ARF"/>
    <property type="match status" value="1"/>
</dbReference>
<dbReference type="GO" id="GO:0003924">
    <property type="term" value="F:GTPase activity"/>
    <property type="evidence" value="ECO:0007669"/>
    <property type="project" value="InterPro"/>
</dbReference>
<dbReference type="NCBIfam" id="TIGR00231">
    <property type="entry name" value="small_GTP"/>
    <property type="match status" value="1"/>
</dbReference>
<evidence type="ECO:0008006" key="9">
    <source>
        <dbReference type="Google" id="ProtNLM"/>
    </source>
</evidence>
<dbReference type="InterPro" id="IPR024156">
    <property type="entry name" value="Small_GTPase_ARF"/>
</dbReference>
<feature type="binding site" evidence="5">
    <location>
        <position position="41"/>
    </location>
    <ligand>
        <name>Mg(2+)</name>
        <dbReference type="ChEBI" id="CHEBI:18420"/>
    </ligand>
</feature>
<dbReference type="PROSITE" id="PS51419">
    <property type="entry name" value="RAB"/>
    <property type="match status" value="1"/>
</dbReference>
<dbReference type="InterPro" id="IPR027417">
    <property type="entry name" value="P-loop_NTPase"/>
</dbReference>
<dbReference type="CDD" id="cd00878">
    <property type="entry name" value="Arf_Arl"/>
    <property type="match status" value="1"/>
</dbReference>
<proteinExistence type="inferred from homology"/>
<sequence length="265" mass="29648">MGGLFSRSKDVRVLIQGLDAAGKTSLLYKLKLGEVVTTIPTIGECFNVESIVWKAMSITAWDLGGRDKIRPLYRHYYPNTHGFIYILDSNDRERLGDAIDELFQQVLWDDALRDTVVMVLANKQDLPGAMSVQEIEEKLRQRYVKCSQTLFLMPCSVLTGEGIMEAFDAFVDQLKLRQSGVANSGFITITEQATTTTEQLSESYIQQSIKYFLKSPFSCMKFLLSQEKQLSLTDSSNADEKVIIGQTDDTQAISSPGNDQQITAS</sequence>
<protein>
    <recommendedName>
        <fullName evidence="9">ADP-ribosylation factor</fullName>
    </recommendedName>
</protein>
<dbReference type="InterPro" id="IPR005225">
    <property type="entry name" value="Small_GTP-bd"/>
</dbReference>
<evidence type="ECO:0000256" key="5">
    <source>
        <dbReference type="PIRSR" id="PIRSR606689-2"/>
    </source>
</evidence>
<dbReference type="SMART" id="SM00177">
    <property type="entry name" value="ARF"/>
    <property type="match status" value="1"/>
</dbReference>
<reference evidence="7 8" key="1">
    <citation type="submission" date="2024-04" db="EMBL/GenBank/DDBJ databases">
        <authorList>
            <consortium name="Genoscope - CEA"/>
            <person name="William W."/>
        </authorList>
    </citation>
    <scope>NUCLEOTIDE SEQUENCE [LARGE SCALE GENOMIC DNA]</scope>
</reference>
<dbReference type="Gene3D" id="3.40.50.300">
    <property type="entry name" value="P-loop containing nucleotide triphosphate hydrolases"/>
    <property type="match status" value="1"/>
</dbReference>
<dbReference type="Proteomes" id="UP001497497">
    <property type="component" value="Unassembled WGS sequence"/>
</dbReference>
<feature type="binding site" evidence="4">
    <location>
        <position position="65"/>
    </location>
    <ligand>
        <name>GTP</name>
        <dbReference type="ChEBI" id="CHEBI:37565"/>
    </ligand>
</feature>
<organism evidence="7 8">
    <name type="scientific">Lymnaea stagnalis</name>
    <name type="common">Great pond snail</name>
    <name type="synonym">Helix stagnalis</name>
    <dbReference type="NCBI Taxonomy" id="6523"/>
    <lineage>
        <taxon>Eukaryota</taxon>
        <taxon>Metazoa</taxon>
        <taxon>Spiralia</taxon>
        <taxon>Lophotrochozoa</taxon>
        <taxon>Mollusca</taxon>
        <taxon>Gastropoda</taxon>
        <taxon>Heterobranchia</taxon>
        <taxon>Euthyneura</taxon>
        <taxon>Panpulmonata</taxon>
        <taxon>Hygrophila</taxon>
        <taxon>Lymnaeoidea</taxon>
        <taxon>Lymnaeidae</taxon>
        <taxon>Lymnaea</taxon>
    </lineage>
</organism>
<dbReference type="InterPro" id="IPR006689">
    <property type="entry name" value="Small_GTPase_ARF/SAR"/>
</dbReference>
<accession>A0AAV2I515</accession>
<keyword evidence="8" id="KW-1185">Reference proteome</keyword>
<keyword evidence="5" id="KW-0479">Metal-binding</keyword>
<comment type="similarity">
    <text evidence="1 6">Belongs to the small GTPase superfamily. Arf family.</text>
</comment>
<evidence type="ECO:0000256" key="3">
    <source>
        <dbReference type="ARBA" id="ARBA00023134"/>
    </source>
</evidence>
<dbReference type="PANTHER" id="PTHR11711">
    <property type="entry name" value="ADP RIBOSYLATION FACTOR-RELATED"/>
    <property type="match status" value="1"/>
</dbReference>
<comment type="caution">
    <text evidence="7">The sequence shown here is derived from an EMBL/GenBank/DDBJ whole genome shotgun (WGS) entry which is preliminary data.</text>
</comment>
<gene>
    <name evidence="7" type="ORF">GSLYS_00015416001</name>
</gene>
<feature type="binding site" evidence="5">
    <location>
        <position position="24"/>
    </location>
    <ligand>
        <name>Mg(2+)</name>
        <dbReference type="ChEBI" id="CHEBI:18420"/>
    </ligand>
</feature>
<dbReference type="GO" id="GO:0005525">
    <property type="term" value="F:GTP binding"/>
    <property type="evidence" value="ECO:0007669"/>
    <property type="project" value="UniProtKB-KW"/>
</dbReference>
<dbReference type="EMBL" id="CAXITT010000453">
    <property type="protein sequence ID" value="CAL1541810.1"/>
    <property type="molecule type" value="Genomic_DNA"/>
</dbReference>
<dbReference type="Pfam" id="PF00025">
    <property type="entry name" value="Arf"/>
    <property type="match status" value="1"/>
</dbReference>
<dbReference type="AlphaFoldDB" id="A0AAV2I515"/>
<dbReference type="SUPFAM" id="SSF52540">
    <property type="entry name" value="P-loop containing nucleoside triphosphate hydrolases"/>
    <property type="match status" value="1"/>
</dbReference>
<dbReference type="GO" id="GO:0046872">
    <property type="term" value="F:metal ion binding"/>
    <property type="evidence" value="ECO:0007669"/>
    <property type="project" value="UniProtKB-KW"/>
</dbReference>
<dbReference type="FunFam" id="3.40.50.300:FF:000412">
    <property type="entry name" value="ADP-ribosylation factor 1"/>
    <property type="match status" value="1"/>
</dbReference>
<evidence type="ECO:0000313" key="7">
    <source>
        <dbReference type="EMBL" id="CAL1541810.1"/>
    </source>
</evidence>
<evidence type="ECO:0000256" key="4">
    <source>
        <dbReference type="PIRSR" id="PIRSR606689-1"/>
    </source>
</evidence>